<dbReference type="EMBL" id="REGN01005857">
    <property type="protein sequence ID" value="RNA11766.1"/>
    <property type="molecule type" value="Genomic_DNA"/>
</dbReference>
<evidence type="ECO:0000256" key="1">
    <source>
        <dbReference type="SAM" id="MobiDB-lite"/>
    </source>
</evidence>
<keyword evidence="3" id="KW-1185">Reference proteome</keyword>
<dbReference type="AlphaFoldDB" id="A0A3M7QK01"/>
<feature type="region of interest" description="Disordered" evidence="1">
    <location>
        <begin position="153"/>
        <end position="188"/>
    </location>
</feature>
<proteinExistence type="predicted"/>
<dbReference type="Proteomes" id="UP000276133">
    <property type="component" value="Unassembled WGS sequence"/>
</dbReference>
<sequence>MLFIFLLLSKKAQEIDEFVMCNLSFIPEFPGKTIGLTGKEINDINGQKAIFCKSSSKEFNIMSSGVTLKETSFVTSNQSLFDWLYYFIANKKNLEKSVQHRKIEVEIMLQTINQSMKNEVSKFLGPRGCLGEFTEISVGDSNFVVNETYPTFSNSEENESFPTTSNSGENESYPTTSNNSEDQNTQNCVPLPKMTVYEVSLEKKLKKEKIDSKIFLELSSETALIDNSKHYGEIAKYLINKYPSVKMQVNSIAMLKDNSDRVTIQQPFKAYFLYSGYTRDKKGRVLSERIAKKTPQSEFHIEHLKLRENYSNSAYKSLLPTLLKDSFVARRAYMKSLSRMSLLEKLVDFNYFGCEPNLICEFEIFINSESFENDLERVLNLVYSKIILKTFKNKNKEILVDVFESLERKLNSRSRKVEWTHLFHEFQ</sequence>
<reference evidence="2 3" key="1">
    <citation type="journal article" date="2018" name="Sci. Rep.">
        <title>Genomic signatures of local adaptation to the degree of environmental predictability in rotifers.</title>
        <authorList>
            <person name="Franch-Gras L."/>
            <person name="Hahn C."/>
            <person name="Garcia-Roger E.M."/>
            <person name="Carmona M.J."/>
            <person name="Serra M."/>
            <person name="Gomez A."/>
        </authorList>
    </citation>
    <scope>NUCLEOTIDE SEQUENCE [LARGE SCALE GENOMIC DNA]</scope>
    <source>
        <strain evidence="2">HYR1</strain>
    </source>
</reference>
<evidence type="ECO:0000313" key="2">
    <source>
        <dbReference type="EMBL" id="RNA11766.1"/>
    </source>
</evidence>
<protein>
    <submittedName>
        <fullName evidence="2">Uncharacterized protein</fullName>
    </submittedName>
</protein>
<name>A0A3M7QK01_BRAPC</name>
<dbReference type="OrthoDB" id="10216050at2759"/>
<organism evidence="2 3">
    <name type="scientific">Brachionus plicatilis</name>
    <name type="common">Marine rotifer</name>
    <name type="synonym">Brachionus muelleri</name>
    <dbReference type="NCBI Taxonomy" id="10195"/>
    <lineage>
        <taxon>Eukaryota</taxon>
        <taxon>Metazoa</taxon>
        <taxon>Spiralia</taxon>
        <taxon>Gnathifera</taxon>
        <taxon>Rotifera</taxon>
        <taxon>Eurotatoria</taxon>
        <taxon>Monogononta</taxon>
        <taxon>Pseudotrocha</taxon>
        <taxon>Ploima</taxon>
        <taxon>Brachionidae</taxon>
        <taxon>Brachionus</taxon>
    </lineage>
</organism>
<feature type="non-terminal residue" evidence="2">
    <location>
        <position position="427"/>
    </location>
</feature>
<comment type="caution">
    <text evidence="2">The sequence shown here is derived from an EMBL/GenBank/DDBJ whole genome shotgun (WGS) entry which is preliminary data.</text>
</comment>
<gene>
    <name evidence="2" type="ORF">BpHYR1_024507</name>
</gene>
<accession>A0A3M7QK01</accession>
<evidence type="ECO:0000313" key="3">
    <source>
        <dbReference type="Proteomes" id="UP000276133"/>
    </source>
</evidence>